<evidence type="ECO:0000313" key="11">
    <source>
        <dbReference type="EMBL" id="CAK9312026.1"/>
    </source>
</evidence>
<organism evidence="11 12">
    <name type="scientific">Citrullus colocynthis</name>
    <name type="common">colocynth</name>
    <dbReference type="NCBI Taxonomy" id="252529"/>
    <lineage>
        <taxon>Eukaryota</taxon>
        <taxon>Viridiplantae</taxon>
        <taxon>Streptophyta</taxon>
        <taxon>Embryophyta</taxon>
        <taxon>Tracheophyta</taxon>
        <taxon>Spermatophyta</taxon>
        <taxon>Magnoliopsida</taxon>
        <taxon>eudicotyledons</taxon>
        <taxon>Gunneridae</taxon>
        <taxon>Pentapetalae</taxon>
        <taxon>rosids</taxon>
        <taxon>fabids</taxon>
        <taxon>Cucurbitales</taxon>
        <taxon>Cucurbitaceae</taxon>
        <taxon>Benincaseae</taxon>
        <taxon>Citrullus</taxon>
    </lineage>
</organism>
<feature type="transmembrane region" description="Helical" evidence="10">
    <location>
        <begin position="426"/>
        <end position="450"/>
    </location>
</feature>
<comment type="function">
    <text evidence="10">Magnesium transporter that may mediate the influx of magnesium.</text>
</comment>
<dbReference type="EMBL" id="OZ021744">
    <property type="protein sequence ID" value="CAK9312026.1"/>
    <property type="molecule type" value="Genomic_DNA"/>
</dbReference>
<keyword evidence="4 10" id="KW-0812">Transmembrane</keyword>
<gene>
    <name evidence="11" type="ORF">CITCOLO1_LOCUS3702</name>
</gene>
<name>A0ABP0XXE7_9ROSI</name>
<dbReference type="Proteomes" id="UP001642487">
    <property type="component" value="Chromosome 10"/>
</dbReference>
<evidence type="ECO:0000256" key="2">
    <source>
        <dbReference type="ARBA" id="ARBA00007535"/>
    </source>
</evidence>
<evidence type="ECO:0000313" key="12">
    <source>
        <dbReference type="Proteomes" id="UP001642487"/>
    </source>
</evidence>
<evidence type="ECO:0000256" key="1">
    <source>
        <dbReference type="ARBA" id="ARBA00004141"/>
    </source>
</evidence>
<dbReference type="Pfam" id="PF22099">
    <property type="entry name" value="MRS2-like"/>
    <property type="match status" value="1"/>
</dbReference>
<evidence type="ECO:0000256" key="7">
    <source>
        <dbReference type="ARBA" id="ARBA00022989"/>
    </source>
</evidence>
<comment type="subcellular location">
    <subcellularLocation>
        <location evidence="1 10">Membrane</location>
        <topology evidence="1 10">Multi-pass membrane protein</topology>
    </subcellularLocation>
</comment>
<dbReference type="PANTHER" id="PTHR13890:SF0">
    <property type="entry name" value="MAGNESIUM TRANSPORTER MRS2 HOMOLOG, MITOCHONDRIAL"/>
    <property type="match status" value="1"/>
</dbReference>
<dbReference type="CDD" id="cd12823">
    <property type="entry name" value="Mrs2_Mfm1p-like"/>
    <property type="match status" value="1"/>
</dbReference>
<evidence type="ECO:0000256" key="4">
    <source>
        <dbReference type="ARBA" id="ARBA00022692"/>
    </source>
</evidence>
<dbReference type="Gene3D" id="1.20.58.340">
    <property type="entry name" value="Magnesium transport protein CorA, transmembrane region"/>
    <property type="match status" value="1"/>
</dbReference>
<protein>
    <recommendedName>
        <fullName evidence="10">Magnesium transporter</fullName>
    </recommendedName>
</protein>
<dbReference type="PANTHER" id="PTHR13890">
    <property type="entry name" value="RNA SPLICING PROTEIN MRS2, MITOCHONDRIAL"/>
    <property type="match status" value="1"/>
</dbReference>
<keyword evidence="12" id="KW-1185">Reference proteome</keyword>
<proteinExistence type="inferred from homology"/>
<keyword evidence="5 10" id="KW-0460">Magnesium</keyword>
<keyword evidence="7 10" id="KW-1133">Transmembrane helix</keyword>
<keyword evidence="6" id="KW-0809">Transit peptide</keyword>
<comment type="similarity">
    <text evidence="2 10">Belongs to the CorA metal ion transporter (MIT) (TC 1.A.35.5) family.</text>
</comment>
<evidence type="ECO:0000256" key="6">
    <source>
        <dbReference type="ARBA" id="ARBA00022946"/>
    </source>
</evidence>
<keyword evidence="8 10" id="KW-0406">Ion transport</keyword>
<keyword evidence="9 10" id="KW-0472">Membrane</keyword>
<evidence type="ECO:0000256" key="5">
    <source>
        <dbReference type="ARBA" id="ARBA00022842"/>
    </source>
</evidence>
<keyword evidence="3 10" id="KW-0813">Transport</keyword>
<dbReference type="Gene3D" id="2.40.128.330">
    <property type="match status" value="1"/>
</dbReference>
<sequence>MALSLSLQLIRFPLQPLSSSSQHLLISDLASVSRFFRSPCLSSLAPSRSCTMKLSSRTKCFSMSTEEEQWSESEALVSDVDGGGDLEDDIDIGVQEDSSVATAASVQKNSASSPSDYLSLAIREQVYEVLEVKDDGTVSTRKVNRRQLLKSSGLRPRDIRSVDPSLFLTNSMPTLLVREHAILLNLGSLRAIAMQDCVLIFDYNRPGGQAFIESLLPRLNPKNMNGVPAMPFELEVVEAALLSRTQRLEQRLMKVEPRVQALLEVLPNKLTADVLEQLRISKQTLVELGSRAGALRQMLLDLLEDPQEIRRICIMGRNCTLNKRNDDVECSLPLDKQIADEEEEEIEMLLENYLQRCESCHGQAERLLDSAKEMEDSIAVNLSSRRLEVSRVELLLQVGTFCVAVGALVAGIFGMNLRSYLEEHVFAFWLTTAGIIVGAVVAFFLMYSYLRDRRIL</sequence>
<evidence type="ECO:0000256" key="9">
    <source>
        <dbReference type="ARBA" id="ARBA00023136"/>
    </source>
</evidence>
<accession>A0ABP0XXE7</accession>
<evidence type="ECO:0000256" key="3">
    <source>
        <dbReference type="ARBA" id="ARBA00022448"/>
    </source>
</evidence>
<feature type="transmembrane region" description="Helical" evidence="10">
    <location>
        <begin position="394"/>
        <end position="414"/>
    </location>
</feature>
<evidence type="ECO:0000256" key="10">
    <source>
        <dbReference type="RuleBase" id="RU366041"/>
    </source>
</evidence>
<reference evidence="11 12" key="1">
    <citation type="submission" date="2024-03" db="EMBL/GenBank/DDBJ databases">
        <authorList>
            <person name="Gkanogiannis A."/>
            <person name="Becerra Lopez-Lavalle L."/>
        </authorList>
    </citation>
    <scope>NUCLEOTIDE SEQUENCE [LARGE SCALE GENOMIC DNA]</scope>
</reference>
<evidence type="ECO:0000256" key="8">
    <source>
        <dbReference type="ARBA" id="ARBA00023065"/>
    </source>
</evidence>
<dbReference type="InterPro" id="IPR039204">
    <property type="entry name" value="MRS2-like"/>
</dbReference>